<dbReference type="PATRIC" id="fig|1703774.3.peg.2044"/>
<dbReference type="Proteomes" id="UP000051717">
    <property type="component" value="Unassembled WGS sequence"/>
</dbReference>
<dbReference type="EMBL" id="LJUI01000163">
    <property type="protein sequence ID" value="KPK66475.1"/>
    <property type="molecule type" value="Genomic_DNA"/>
</dbReference>
<evidence type="ECO:0000256" key="4">
    <source>
        <dbReference type="ARBA" id="ARBA00061401"/>
    </source>
</evidence>
<protein>
    <submittedName>
        <fullName evidence="7">Metallophosphoesterase</fullName>
    </submittedName>
</protein>
<feature type="binding site" evidence="6">
    <location>
        <position position="176"/>
    </location>
    <ligand>
        <name>Fe cation</name>
        <dbReference type="ChEBI" id="CHEBI:24875"/>
        <label>2</label>
    </ligand>
</feature>
<sequence>MRVLFVGDIVGKPGRKAVARLLPDLISEQGVDLVIANGENAAGGYGLTGQVIEELVHLGIDCITSGNHLWDRREIVSLLDTEERVLRPANYPPGTPGRGWGIFTGRSGIRVGVVNLMGRVFMRDLDCPFRTADQVLEKLTGSVQLTIVDFHAEATSEKMAMGWYLDGRVSAVVGTHTHIQTCDAQILSRGTGYITDVGMTGPFDSVIGMKKELALRRFLTQLPTRFEVASSDVRLNGLLLSLSEETGLAERVELLDIALSS</sequence>
<gene>
    <name evidence="7" type="ORF">AMJ82_11755</name>
</gene>
<dbReference type="GO" id="GO:0004113">
    <property type="term" value="F:2',3'-cyclic-nucleotide 3'-phosphodiesterase activity"/>
    <property type="evidence" value="ECO:0007669"/>
    <property type="project" value="TreeGrafter"/>
</dbReference>
<dbReference type="Pfam" id="PF13277">
    <property type="entry name" value="YmdB"/>
    <property type="match status" value="1"/>
</dbReference>
<accession>A0A0S8G306</accession>
<dbReference type="SUPFAM" id="SSF56300">
    <property type="entry name" value="Metallo-dependent phosphatases"/>
    <property type="match status" value="1"/>
</dbReference>
<dbReference type="NCBIfam" id="TIGR00282">
    <property type="entry name" value="TIGR00282 family metallophosphoesterase"/>
    <property type="match status" value="1"/>
</dbReference>
<dbReference type="PIRSF" id="PIRSF004789">
    <property type="entry name" value="DR1281"/>
    <property type="match status" value="1"/>
</dbReference>
<evidence type="ECO:0000313" key="7">
    <source>
        <dbReference type="EMBL" id="KPK66475.1"/>
    </source>
</evidence>
<organism evidence="7 8">
    <name type="scientific">candidate division TA06 bacterium SM23_40</name>
    <dbReference type="NCBI Taxonomy" id="1703774"/>
    <lineage>
        <taxon>Bacteria</taxon>
        <taxon>Bacteria division TA06</taxon>
    </lineage>
</organism>
<dbReference type="CDD" id="cd07382">
    <property type="entry name" value="MPP_DR1281"/>
    <property type="match status" value="1"/>
</dbReference>
<evidence type="ECO:0000256" key="6">
    <source>
        <dbReference type="PIRSR" id="PIRSR004789-51"/>
    </source>
</evidence>
<feature type="binding site" evidence="6">
    <location>
        <position position="8"/>
    </location>
    <ligand>
        <name>Fe cation</name>
        <dbReference type="ChEBI" id="CHEBI:24875"/>
        <label>1</label>
    </ligand>
</feature>
<comment type="caution">
    <text evidence="7">The sequence shown here is derived from an EMBL/GenBank/DDBJ whole genome shotgun (WGS) entry which is preliminary data.</text>
</comment>
<reference evidence="7 8" key="1">
    <citation type="journal article" date="2015" name="Microbiome">
        <title>Genomic resolution of linkages in carbon, nitrogen, and sulfur cycling among widespread estuary sediment bacteria.</title>
        <authorList>
            <person name="Baker B.J."/>
            <person name="Lazar C.S."/>
            <person name="Teske A.P."/>
            <person name="Dick G.J."/>
        </authorList>
    </citation>
    <scope>NUCLEOTIDE SEQUENCE [LARGE SCALE GENOMIC DNA]</scope>
    <source>
        <strain evidence="7">SM23_40</strain>
    </source>
</reference>
<feature type="binding site" evidence="6">
    <location>
        <position position="40"/>
    </location>
    <ligand>
        <name>Fe cation</name>
        <dbReference type="ChEBI" id="CHEBI:24875"/>
        <label>1</label>
    </ligand>
</feature>
<dbReference type="FunFam" id="3.60.21.10:FF:000016">
    <property type="entry name" value="Putative metallophosphoesterase"/>
    <property type="match status" value="1"/>
</dbReference>
<evidence type="ECO:0000256" key="5">
    <source>
        <dbReference type="PIRSR" id="PIRSR004789-50"/>
    </source>
</evidence>
<evidence type="ECO:0000313" key="8">
    <source>
        <dbReference type="Proteomes" id="UP000051717"/>
    </source>
</evidence>
<evidence type="ECO:0000256" key="2">
    <source>
        <dbReference type="ARBA" id="ARBA00022801"/>
    </source>
</evidence>
<evidence type="ECO:0000256" key="1">
    <source>
        <dbReference type="ARBA" id="ARBA00022723"/>
    </source>
</evidence>
<feature type="binding site" evidence="6">
    <location>
        <position position="39"/>
    </location>
    <ligand>
        <name>Fe cation</name>
        <dbReference type="ChEBI" id="CHEBI:24875"/>
        <label>2</label>
    </ligand>
</feature>
<keyword evidence="2" id="KW-0378">Hydrolase</keyword>
<dbReference type="PANTHER" id="PTHR36303">
    <property type="entry name" value="2',3'-CYCLIC-NUCLEOTIDE 2'-PHOSPHODIESTERASE"/>
    <property type="match status" value="1"/>
</dbReference>
<feature type="binding site" evidence="6">
    <location>
        <position position="39"/>
    </location>
    <ligand>
        <name>Fe cation</name>
        <dbReference type="ChEBI" id="CHEBI:24875"/>
        <label>1</label>
    </ligand>
</feature>
<dbReference type="AlphaFoldDB" id="A0A0S8G306"/>
<feature type="binding site" evidence="6">
    <location>
        <position position="151"/>
    </location>
    <ligand>
        <name>Fe cation</name>
        <dbReference type="ChEBI" id="CHEBI:24875"/>
        <label>2</label>
    </ligand>
</feature>
<keyword evidence="1 6" id="KW-0479">Metal-binding</keyword>
<evidence type="ECO:0000256" key="3">
    <source>
        <dbReference type="ARBA" id="ARBA00023004"/>
    </source>
</evidence>
<feature type="active site" description="Proton donor" evidence="5">
    <location>
        <position position="68"/>
    </location>
</feature>
<name>A0A0S8G306_UNCT6</name>
<keyword evidence="3" id="KW-0408">Iron</keyword>
<comment type="similarity">
    <text evidence="4">Belongs to the YmdB-like family.</text>
</comment>
<dbReference type="InterPro" id="IPR029052">
    <property type="entry name" value="Metallo-depent_PP-like"/>
</dbReference>
<dbReference type="GO" id="GO:0046872">
    <property type="term" value="F:metal ion binding"/>
    <property type="evidence" value="ECO:0007669"/>
    <property type="project" value="UniProtKB-KW"/>
</dbReference>
<dbReference type="PANTHER" id="PTHR36303:SF1">
    <property type="entry name" value="2',3'-CYCLIC-NUCLEOTIDE 2'-PHOSPHODIESTERASE"/>
    <property type="match status" value="1"/>
</dbReference>
<feature type="binding site" evidence="6">
    <location>
        <position position="67"/>
    </location>
    <ligand>
        <name>Fe cation</name>
        <dbReference type="ChEBI" id="CHEBI:24875"/>
        <label>2</label>
    </ligand>
</feature>
<dbReference type="Gene3D" id="3.60.21.10">
    <property type="match status" value="1"/>
</dbReference>
<feature type="binding site" evidence="6">
    <location>
        <position position="178"/>
    </location>
    <ligand>
        <name>Fe cation</name>
        <dbReference type="ChEBI" id="CHEBI:24875"/>
        <label>1</label>
    </ligand>
</feature>
<dbReference type="InterPro" id="IPR005235">
    <property type="entry name" value="YmdB-like"/>
</dbReference>
<proteinExistence type="inferred from homology"/>